<dbReference type="SUPFAM" id="SSF47240">
    <property type="entry name" value="Ferritin-like"/>
    <property type="match status" value="1"/>
</dbReference>
<organism evidence="11 12">
    <name type="scientific">Citroniella saccharovorans</name>
    <dbReference type="NCBI Taxonomy" id="2053367"/>
    <lineage>
        <taxon>Bacteria</taxon>
        <taxon>Bacillati</taxon>
        <taxon>Bacillota</taxon>
        <taxon>Tissierellia</taxon>
        <taxon>Tissierellales</taxon>
        <taxon>Peptoniphilaceae</taxon>
        <taxon>Citroniella</taxon>
    </lineage>
</organism>
<feature type="binding site" evidence="8">
    <location>
        <position position="128"/>
    </location>
    <ligand>
        <name>Fe cation</name>
        <dbReference type="ChEBI" id="CHEBI:24875"/>
        <label>1</label>
    </ligand>
</feature>
<dbReference type="AlphaFoldDB" id="A0AAW9MZI6"/>
<accession>A0AAW9MZI6</accession>
<proteinExistence type="inferred from homology"/>
<dbReference type="EC" id="1.16.3.2" evidence="9"/>
<dbReference type="GO" id="GO:0006879">
    <property type="term" value="P:intracellular iron ion homeostasis"/>
    <property type="evidence" value="ECO:0007669"/>
    <property type="project" value="UniProtKB-KW"/>
</dbReference>
<dbReference type="PANTHER" id="PTHR11431:SF127">
    <property type="entry name" value="BACTERIAL NON-HEME FERRITIN"/>
    <property type="match status" value="1"/>
</dbReference>
<dbReference type="Pfam" id="PF00210">
    <property type="entry name" value="Ferritin"/>
    <property type="match status" value="1"/>
</dbReference>
<dbReference type="GO" id="GO:0042802">
    <property type="term" value="F:identical protein binding"/>
    <property type="evidence" value="ECO:0007669"/>
    <property type="project" value="UniProtKB-ARBA"/>
</dbReference>
<dbReference type="GO" id="GO:0005829">
    <property type="term" value="C:cytosol"/>
    <property type="evidence" value="ECO:0007669"/>
    <property type="project" value="TreeGrafter"/>
</dbReference>
<dbReference type="GO" id="GO:0008199">
    <property type="term" value="F:ferric iron binding"/>
    <property type="evidence" value="ECO:0007669"/>
    <property type="project" value="InterPro"/>
</dbReference>
<feature type="domain" description="Ferritin-like diiron" evidence="10">
    <location>
        <begin position="1"/>
        <end position="146"/>
    </location>
</feature>
<evidence type="ECO:0000256" key="2">
    <source>
        <dbReference type="ARBA" id="ARBA00006950"/>
    </source>
</evidence>
<evidence type="ECO:0000313" key="11">
    <source>
        <dbReference type="EMBL" id="MEB3430052.1"/>
    </source>
</evidence>
<comment type="function">
    <text evidence="1 9">Iron-storage protein.</text>
</comment>
<dbReference type="RefSeq" id="WP_324620212.1">
    <property type="nucleotide sequence ID" value="NZ_JAYKOT010000003.1"/>
</dbReference>
<keyword evidence="5" id="KW-0560">Oxidoreductase</keyword>
<feature type="binding site" evidence="8">
    <location>
        <position position="95"/>
    </location>
    <ligand>
        <name>Fe cation</name>
        <dbReference type="ChEBI" id="CHEBI:24875"/>
        <label>1</label>
    </ligand>
</feature>
<dbReference type="FunFam" id="1.20.1260.10:FF:000001">
    <property type="entry name" value="Non-heme ferritin"/>
    <property type="match status" value="1"/>
</dbReference>
<dbReference type="InterPro" id="IPR009040">
    <property type="entry name" value="Ferritin-like_diiron"/>
</dbReference>
<dbReference type="InterPro" id="IPR012347">
    <property type="entry name" value="Ferritin-like"/>
</dbReference>
<dbReference type="InterPro" id="IPR041719">
    <property type="entry name" value="Ferritin_prok"/>
</dbReference>
<feature type="binding site" evidence="8">
    <location>
        <position position="54"/>
    </location>
    <ligand>
        <name>Fe cation</name>
        <dbReference type="ChEBI" id="CHEBI:24875"/>
        <label>1</label>
    </ligand>
</feature>
<evidence type="ECO:0000259" key="10">
    <source>
        <dbReference type="PROSITE" id="PS50905"/>
    </source>
</evidence>
<dbReference type="InterPro" id="IPR001519">
    <property type="entry name" value="Ferritin"/>
</dbReference>
<dbReference type="InterPro" id="IPR009078">
    <property type="entry name" value="Ferritin-like_SF"/>
</dbReference>
<protein>
    <recommendedName>
        <fullName evidence="9">Ferritin</fullName>
        <ecNumber evidence="9">1.16.3.2</ecNumber>
    </recommendedName>
</protein>
<dbReference type="PANTHER" id="PTHR11431">
    <property type="entry name" value="FERRITIN"/>
    <property type="match status" value="1"/>
</dbReference>
<evidence type="ECO:0000256" key="8">
    <source>
        <dbReference type="PIRSR" id="PIRSR601519-1"/>
    </source>
</evidence>
<dbReference type="GO" id="GO:0006826">
    <property type="term" value="P:iron ion transport"/>
    <property type="evidence" value="ECO:0007669"/>
    <property type="project" value="InterPro"/>
</dbReference>
<keyword evidence="12" id="KW-1185">Reference proteome</keyword>
<evidence type="ECO:0000256" key="3">
    <source>
        <dbReference type="ARBA" id="ARBA00022434"/>
    </source>
</evidence>
<sequence>MKLNDKMIKMLNDQMNLEYNSAWLYRSLAVWAADNNFDGSHKWLKVQAAEEVSHAEKFYNFLLEKGEKPEFKDLEGSSKDYSKLVDIFKAALEHEYLITSEIKKLYKEARDEEDYETEKFLDWFIHEQVEEEANFTEIVEKLELCGDNVGALFMYDTVLGHRE</sequence>
<dbReference type="PROSITE" id="PS50905">
    <property type="entry name" value="FERRITIN_LIKE"/>
    <property type="match status" value="1"/>
</dbReference>
<dbReference type="Proteomes" id="UP001357733">
    <property type="component" value="Unassembled WGS sequence"/>
</dbReference>
<dbReference type="GO" id="GO:0008198">
    <property type="term" value="F:ferrous iron binding"/>
    <property type="evidence" value="ECO:0007669"/>
    <property type="project" value="TreeGrafter"/>
</dbReference>
<evidence type="ECO:0000313" key="12">
    <source>
        <dbReference type="Proteomes" id="UP001357733"/>
    </source>
</evidence>
<dbReference type="GO" id="GO:0004322">
    <property type="term" value="F:ferroxidase activity"/>
    <property type="evidence" value="ECO:0007669"/>
    <property type="project" value="TreeGrafter"/>
</dbReference>
<gene>
    <name evidence="11" type="ORF">VLK81_08635</name>
</gene>
<keyword evidence="3 9" id="KW-0409">Iron storage</keyword>
<evidence type="ECO:0000256" key="4">
    <source>
        <dbReference type="ARBA" id="ARBA00022723"/>
    </source>
</evidence>
<evidence type="ECO:0000256" key="7">
    <source>
        <dbReference type="ARBA" id="ARBA00048035"/>
    </source>
</evidence>
<dbReference type="InterPro" id="IPR008331">
    <property type="entry name" value="Ferritin_DPS_dom"/>
</dbReference>
<evidence type="ECO:0000256" key="6">
    <source>
        <dbReference type="ARBA" id="ARBA00023004"/>
    </source>
</evidence>
<comment type="catalytic activity">
    <reaction evidence="7 9">
        <text>4 Fe(2+) + O2 + 6 H2O = 4 iron(III) oxide-hydroxide + 12 H(+)</text>
        <dbReference type="Rhea" id="RHEA:11972"/>
        <dbReference type="ChEBI" id="CHEBI:15377"/>
        <dbReference type="ChEBI" id="CHEBI:15378"/>
        <dbReference type="ChEBI" id="CHEBI:15379"/>
        <dbReference type="ChEBI" id="CHEBI:29033"/>
        <dbReference type="ChEBI" id="CHEBI:78619"/>
        <dbReference type="EC" id="1.16.3.2"/>
    </reaction>
</comment>
<feature type="binding site" evidence="8">
    <location>
        <position position="51"/>
    </location>
    <ligand>
        <name>Fe cation</name>
        <dbReference type="ChEBI" id="CHEBI:24875"/>
        <label>1</label>
    </ligand>
</feature>
<keyword evidence="6 8" id="KW-0408">Iron</keyword>
<name>A0AAW9MZI6_9FIRM</name>
<reference evidence="11 12" key="1">
    <citation type="submission" date="2024-01" db="EMBL/GenBank/DDBJ databases">
        <title>Complete genome sequence of Citroniella saccharovorans strain M6.X9, isolated from human fecal sample.</title>
        <authorList>
            <person name="Cheng G."/>
            <person name="Westerholm M."/>
            <person name="Schnurer A."/>
        </authorList>
    </citation>
    <scope>NUCLEOTIDE SEQUENCE [LARGE SCALE GENOMIC DNA]</scope>
    <source>
        <strain evidence="11 12">DSM 29873</strain>
    </source>
</reference>
<feature type="binding site" evidence="8">
    <location>
        <position position="18"/>
    </location>
    <ligand>
        <name>Fe cation</name>
        <dbReference type="ChEBI" id="CHEBI:24875"/>
        <label>1</label>
    </ligand>
</feature>
<evidence type="ECO:0000256" key="9">
    <source>
        <dbReference type="RuleBase" id="RU361145"/>
    </source>
</evidence>
<comment type="caution">
    <text evidence="11">The sequence shown here is derived from an EMBL/GenBank/DDBJ whole genome shotgun (WGS) entry which is preliminary data.</text>
</comment>
<evidence type="ECO:0000256" key="5">
    <source>
        <dbReference type="ARBA" id="ARBA00023002"/>
    </source>
</evidence>
<keyword evidence="9" id="KW-0963">Cytoplasm</keyword>
<keyword evidence="4 8" id="KW-0479">Metal-binding</keyword>
<evidence type="ECO:0000256" key="1">
    <source>
        <dbReference type="ARBA" id="ARBA00002485"/>
    </source>
</evidence>
<dbReference type="CDD" id="cd01055">
    <property type="entry name" value="Nonheme_Ferritin"/>
    <property type="match status" value="1"/>
</dbReference>
<comment type="subcellular location">
    <subcellularLocation>
        <location evidence="9">Cytoplasm</location>
    </subcellularLocation>
</comment>
<dbReference type="EMBL" id="JAYKOT010000003">
    <property type="protein sequence ID" value="MEB3430052.1"/>
    <property type="molecule type" value="Genomic_DNA"/>
</dbReference>
<comment type="similarity">
    <text evidence="2 9">Belongs to the ferritin family. Prokaryotic subfamily.</text>
</comment>
<dbReference type="Gene3D" id="1.20.1260.10">
    <property type="match status" value="1"/>
</dbReference>